<feature type="non-terminal residue" evidence="2">
    <location>
        <position position="1"/>
    </location>
</feature>
<accession>A0A8S2STC8</accession>
<evidence type="ECO:0000313" key="2">
    <source>
        <dbReference type="EMBL" id="CAF4250094.1"/>
    </source>
</evidence>
<sequence length="75" mass="8358">IIGLKERSADSSQQQQQQSDTSSSIVDDTSSSIVDDSQSKEFSQDAKTTDKDDDTKLSAARYHKTESDWDELLTQ</sequence>
<gene>
    <name evidence="2" type="ORF">GIL414_LOCUS23652</name>
</gene>
<organism evidence="2 3">
    <name type="scientific">Rotaria magnacalcarata</name>
    <dbReference type="NCBI Taxonomy" id="392030"/>
    <lineage>
        <taxon>Eukaryota</taxon>
        <taxon>Metazoa</taxon>
        <taxon>Spiralia</taxon>
        <taxon>Gnathifera</taxon>
        <taxon>Rotifera</taxon>
        <taxon>Eurotatoria</taxon>
        <taxon>Bdelloidea</taxon>
        <taxon>Philodinida</taxon>
        <taxon>Philodinidae</taxon>
        <taxon>Rotaria</taxon>
    </lineage>
</organism>
<dbReference type="AlphaFoldDB" id="A0A8S2STC8"/>
<evidence type="ECO:0000256" key="1">
    <source>
        <dbReference type="SAM" id="MobiDB-lite"/>
    </source>
</evidence>
<feature type="compositionally biased region" description="Low complexity" evidence="1">
    <location>
        <begin position="10"/>
        <end position="36"/>
    </location>
</feature>
<dbReference type="EMBL" id="CAJOBJ010027018">
    <property type="protein sequence ID" value="CAF4250094.1"/>
    <property type="molecule type" value="Genomic_DNA"/>
</dbReference>
<evidence type="ECO:0000313" key="3">
    <source>
        <dbReference type="Proteomes" id="UP000681720"/>
    </source>
</evidence>
<feature type="compositionally biased region" description="Basic and acidic residues" evidence="1">
    <location>
        <begin position="37"/>
        <end position="56"/>
    </location>
</feature>
<proteinExistence type="predicted"/>
<feature type="non-terminal residue" evidence="2">
    <location>
        <position position="75"/>
    </location>
</feature>
<name>A0A8S2STC8_9BILA</name>
<dbReference type="Proteomes" id="UP000681720">
    <property type="component" value="Unassembled WGS sequence"/>
</dbReference>
<protein>
    <submittedName>
        <fullName evidence="2">Uncharacterized protein</fullName>
    </submittedName>
</protein>
<reference evidence="2" key="1">
    <citation type="submission" date="2021-02" db="EMBL/GenBank/DDBJ databases">
        <authorList>
            <person name="Nowell W R."/>
        </authorList>
    </citation>
    <scope>NUCLEOTIDE SEQUENCE</scope>
</reference>
<comment type="caution">
    <text evidence="2">The sequence shown here is derived from an EMBL/GenBank/DDBJ whole genome shotgun (WGS) entry which is preliminary data.</text>
</comment>
<feature type="region of interest" description="Disordered" evidence="1">
    <location>
        <begin position="1"/>
        <end position="75"/>
    </location>
</feature>